<gene>
    <name evidence="2" type="ORF">TNIN_358701</name>
</gene>
<dbReference type="PANTHER" id="PTHR43668">
    <property type="entry name" value="ALLANTOINASE"/>
    <property type="match status" value="1"/>
</dbReference>
<dbReference type="AlphaFoldDB" id="A0A8X7CG46"/>
<feature type="domain" description="Amidohydrolase-related" evidence="1">
    <location>
        <begin position="63"/>
        <end position="109"/>
    </location>
</feature>
<dbReference type="EMBL" id="BMAV01016809">
    <property type="protein sequence ID" value="GFY67893.1"/>
    <property type="molecule type" value="Genomic_DNA"/>
</dbReference>
<evidence type="ECO:0000313" key="3">
    <source>
        <dbReference type="Proteomes" id="UP000886998"/>
    </source>
</evidence>
<comment type="caution">
    <text evidence="2">The sequence shown here is derived from an EMBL/GenBank/DDBJ whole genome shotgun (WGS) entry which is preliminary data.</text>
</comment>
<dbReference type="GO" id="GO:0006145">
    <property type="term" value="P:purine nucleobase catabolic process"/>
    <property type="evidence" value="ECO:0007669"/>
    <property type="project" value="TreeGrafter"/>
</dbReference>
<dbReference type="InterPro" id="IPR032466">
    <property type="entry name" value="Metal_Hydrolase"/>
</dbReference>
<dbReference type="InterPro" id="IPR050138">
    <property type="entry name" value="DHOase/Allantoinase_Hydrolase"/>
</dbReference>
<evidence type="ECO:0000259" key="1">
    <source>
        <dbReference type="Pfam" id="PF01979"/>
    </source>
</evidence>
<name>A0A8X7CG46_9ARAC</name>
<dbReference type="InterPro" id="IPR036914">
    <property type="entry name" value="MGS-like_dom_sf"/>
</dbReference>
<evidence type="ECO:0000313" key="2">
    <source>
        <dbReference type="EMBL" id="GFY67893.1"/>
    </source>
</evidence>
<dbReference type="GO" id="GO:0005737">
    <property type="term" value="C:cytoplasm"/>
    <property type="evidence" value="ECO:0007669"/>
    <property type="project" value="TreeGrafter"/>
</dbReference>
<dbReference type="Gene3D" id="3.20.20.140">
    <property type="entry name" value="Metal-dependent hydrolases"/>
    <property type="match status" value="1"/>
</dbReference>
<dbReference type="Gene3D" id="3.40.50.1380">
    <property type="entry name" value="Methylglyoxal synthase-like domain"/>
    <property type="match status" value="1"/>
</dbReference>
<proteinExistence type="predicted"/>
<accession>A0A8X7CG46</accession>
<keyword evidence="3" id="KW-1185">Reference proteome</keyword>
<sequence length="123" mass="13364">MISGGYARASLGYQTWRMAVNYAIPLITDVKCAALLIESLRRIKGQPLMKPYNYCLKASRMITMPGLIDVHVHMRDPGETHKEDFASSTAAALAGGVTLVSVMPNTNPPVIDKESFGLALQAK</sequence>
<dbReference type="SUPFAM" id="SSF51556">
    <property type="entry name" value="Metallo-dependent hydrolases"/>
    <property type="match status" value="1"/>
</dbReference>
<dbReference type="Proteomes" id="UP000886998">
    <property type="component" value="Unassembled WGS sequence"/>
</dbReference>
<dbReference type="GO" id="GO:0004038">
    <property type="term" value="F:allantoinase activity"/>
    <property type="evidence" value="ECO:0007669"/>
    <property type="project" value="TreeGrafter"/>
</dbReference>
<dbReference type="Pfam" id="PF01979">
    <property type="entry name" value="Amidohydro_1"/>
    <property type="match status" value="1"/>
</dbReference>
<dbReference type="OrthoDB" id="7431719at2759"/>
<dbReference type="InterPro" id="IPR006680">
    <property type="entry name" value="Amidohydro-rel"/>
</dbReference>
<reference evidence="2" key="1">
    <citation type="submission" date="2020-08" db="EMBL/GenBank/DDBJ databases">
        <title>Multicomponent nature underlies the extraordinary mechanical properties of spider dragline silk.</title>
        <authorList>
            <person name="Kono N."/>
            <person name="Nakamura H."/>
            <person name="Mori M."/>
            <person name="Yoshida Y."/>
            <person name="Ohtoshi R."/>
            <person name="Malay A.D."/>
            <person name="Moran D.A.P."/>
            <person name="Tomita M."/>
            <person name="Numata K."/>
            <person name="Arakawa K."/>
        </authorList>
    </citation>
    <scope>NUCLEOTIDE SEQUENCE</scope>
</reference>
<protein>
    <submittedName>
        <fullName evidence="2">CAD protein</fullName>
    </submittedName>
</protein>
<dbReference type="PANTHER" id="PTHR43668:SF2">
    <property type="entry name" value="ALLANTOINASE"/>
    <property type="match status" value="1"/>
</dbReference>
<organism evidence="2 3">
    <name type="scientific">Trichonephila inaurata madagascariensis</name>
    <dbReference type="NCBI Taxonomy" id="2747483"/>
    <lineage>
        <taxon>Eukaryota</taxon>
        <taxon>Metazoa</taxon>
        <taxon>Ecdysozoa</taxon>
        <taxon>Arthropoda</taxon>
        <taxon>Chelicerata</taxon>
        <taxon>Arachnida</taxon>
        <taxon>Araneae</taxon>
        <taxon>Araneomorphae</taxon>
        <taxon>Entelegynae</taxon>
        <taxon>Araneoidea</taxon>
        <taxon>Nephilidae</taxon>
        <taxon>Trichonephila</taxon>
        <taxon>Trichonephila inaurata</taxon>
    </lineage>
</organism>